<dbReference type="EMBL" id="LAZR01051332">
    <property type="protein sequence ID" value="KKK85393.1"/>
    <property type="molecule type" value="Genomic_DNA"/>
</dbReference>
<name>A0A0F8YVG2_9ZZZZ</name>
<reference evidence="4" key="1">
    <citation type="journal article" date="2015" name="Nature">
        <title>Complex archaea that bridge the gap between prokaryotes and eukaryotes.</title>
        <authorList>
            <person name="Spang A."/>
            <person name="Saw J.H."/>
            <person name="Jorgensen S.L."/>
            <person name="Zaremba-Niedzwiedzka K."/>
            <person name="Martijn J."/>
            <person name="Lind A.E."/>
            <person name="van Eijk R."/>
            <person name="Schleper C."/>
            <person name="Guy L."/>
            <person name="Ettema T.J."/>
        </authorList>
    </citation>
    <scope>NUCLEOTIDE SEQUENCE</scope>
</reference>
<dbReference type="InterPro" id="IPR002035">
    <property type="entry name" value="VWF_A"/>
</dbReference>
<keyword evidence="2" id="KW-0812">Transmembrane</keyword>
<feature type="transmembrane region" description="Helical" evidence="2">
    <location>
        <begin position="6"/>
        <end position="22"/>
    </location>
</feature>
<dbReference type="InterPro" id="IPR036465">
    <property type="entry name" value="vWFA_dom_sf"/>
</dbReference>
<feature type="transmembrane region" description="Helical" evidence="2">
    <location>
        <begin position="29"/>
        <end position="49"/>
    </location>
</feature>
<dbReference type="PANTHER" id="PTHR37947:SF2">
    <property type="entry name" value="VON WILLEBRAND FACTOR TYPE A"/>
    <property type="match status" value="1"/>
</dbReference>
<feature type="region of interest" description="Disordered" evidence="1">
    <location>
        <begin position="253"/>
        <end position="273"/>
    </location>
</feature>
<evidence type="ECO:0000313" key="4">
    <source>
        <dbReference type="EMBL" id="KKK85393.1"/>
    </source>
</evidence>
<accession>A0A0F8YVG2</accession>
<feature type="non-terminal residue" evidence="4">
    <location>
        <position position="285"/>
    </location>
</feature>
<dbReference type="SUPFAM" id="SSF53300">
    <property type="entry name" value="vWA-like"/>
    <property type="match status" value="1"/>
</dbReference>
<protein>
    <recommendedName>
        <fullName evidence="3">VWFA domain-containing protein</fullName>
    </recommendedName>
</protein>
<organism evidence="4">
    <name type="scientific">marine sediment metagenome</name>
    <dbReference type="NCBI Taxonomy" id="412755"/>
    <lineage>
        <taxon>unclassified sequences</taxon>
        <taxon>metagenomes</taxon>
        <taxon>ecological metagenomes</taxon>
    </lineage>
</organism>
<evidence type="ECO:0000259" key="3">
    <source>
        <dbReference type="Pfam" id="PF13519"/>
    </source>
</evidence>
<keyword evidence="2" id="KW-1133">Transmembrane helix</keyword>
<dbReference type="AlphaFoldDB" id="A0A0F8YVG2"/>
<proteinExistence type="predicted"/>
<dbReference type="Gene3D" id="3.40.50.410">
    <property type="entry name" value="von Willebrand factor, type A domain"/>
    <property type="match status" value="1"/>
</dbReference>
<feature type="domain" description="VWFA" evidence="3">
    <location>
        <begin position="58"/>
        <end position="152"/>
    </location>
</feature>
<keyword evidence="2" id="KW-0472">Membrane</keyword>
<evidence type="ECO:0000256" key="2">
    <source>
        <dbReference type="SAM" id="Phobius"/>
    </source>
</evidence>
<dbReference type="Pfam" id="PF13519">
    <property type="entry name" value="VWA_2"/>
    <property type="match status" value="1"/>
</dbReference>
<sequence length="285" mass="30453">MTFMWPIGFVLLIPLALTLWLWRMPSRMLTVMRIITTLLVVLAICGPAIRLPSRAGTVIVVTDQSQSMPPSSRDLQNEAIELIQSAMSSSDSLGVVSFAQSSLVARTPGAGKTPGGHMDMRKDASNLNDALDMALSLIPPESPGRIMVLSDGRWTGLNPTSSATRAAARRIAVDYRCIEHTTANDTAIVRLDAPAAVTPGESFMLTAWVRSPVRQEISYSLTGGGKLLASGKRTVPSGLSRVTFRDKAAQPGTNSYRLTVTGGDGDPMPENNSAKLLLGVRGPRP</sequence>
<comment type="caution">
    <text evidence="4">The sequence shown here is derived from an EMBL/GenBank/DDBJ whole genome shotgun (WGS) entry which is preliminary data.</text>
</comment>
<gene>
    <name evidence="4" type="ORF">LCGC14_2773740</name>
</gene>
<dbReference type="PANTHER" id="PTHR37947">
    <property type="entry name" value="BLL2462 PROTEIN"/>
    <property type="match status" value="1"/>
</dbReference>
<evidence type="ECO:0000256" key="1">
    <source>
        <dbReference type="SAM" id="MobiDB-lite"/>
    </source>
</evidence>